<gene>
    <name evidence="4" type="ORF">Sradi_1334700</name>
</gene>
<dbReference type="InterPro" id="IPR036691">
    <property type="entry name" value="Endo/exonu/phosph_ase_sf"/>
</dbReference>
<keyword evidence="1" id="KW-0863">Zinc-finger</keyword>
<dbReference type="InterPro" id="IPR025558">
    <property type="entry name" value="DUF4283"/>
</dbReference>
<protein>
    <recommendedName>
        <fullName evidence="3">CCHC-type domain-containing protein</fullName>
    </recommendedName>
</protein>
<dbReference type="GO" id="GO:0003676">
    <property type="term" value="F:nucleic acid binding"/>
    <property type="evidence" value="ECO:0007669"/>
    <property type="project" value="InterPro"/>
</dbReference>
<dbReference type="PANTHER" id="PTHR33710:SF71">
    <property type="entry name" value="ENDONUCLEASE_EXONUCLEASE_PHOSPHATASE DOMAIN-CONTAINING PROTEIN"/>
    <property type="match status" value="1"/>
</dbReference>
<dbReference type="Gene3D" id="3.60.10.10">
    <property type="entry name" value="Endonuclease/exonuclease/phosphatase"/>
    <property type="match status" value="1"/>
</dbReference>
<dbReference type="Pfam" id="PF03372">
    <property type="entry name" value="Exo_endo_phos"/>
    <property type="match status" value="1"/>
</dbReference>
<dbReference type="Pfam" id="PF14111">
    <property type="entry name" value="DUF4283"/>
    <property type="match status" value="1"/>
</dbReference>
<feature type="domain" description="CCHC-type" evidence="3">
    <location>
        <begin position="208"/>
        <end position="221"/>
    </location>
</feature>
<keyword evidence="1" id="KW-0862">Zinc</keyword>
<evidence type="ECO:0000256" key="1">
    <source>
        <dbReference type="PROSITE-ProRule" id="PRU00047"/>
    </source>
</evidence>
<evidence type="ECO:0000256" key="2">
    <source>
        <dbReference type="SAM" id="MobiDB-lite"/>
    </source>
</evidence>
<dbReference type="EMBL" id="JACGWJ010000005">
    <property type="protein sequence ID" value="KAL0419212.1"/>
    <property type="molecule type" value="Genomic_DNA"/>
</dbReference>
<sequence>MDSELGRLGVSLSLTEEEDTGLVFPTGLWHSESLTTGFFIVGRLVSSKSFHPEALHTTLRSAFNPVKGMDFKLIEGDRFLLKFFHILDRDRVLDRYPWAYEKKILVWAPIEAVDNPNLVDLSWCDFRIHIHGLPLGKMTWDLAAFIGNNLGKFKEVDLDSNGEVWGSSVHIRASVDITKPLKRALKIRTVLGDEQLVTFTYERLPNFCYLCGVMGHLSRQCEVQLQEGFCDPGEHAPYDDWLRAAAPVSFRGRIGVNGNRSSTSSTRCPSFVSSSSLQSQSEPPPPRRGSSIFGSFGTPPSIIFPPQFHSPAPPQTSPLDENLDWWRFIGIYGEPETSKHDHTWNLLSRLHNQSNRAWICVGDFNEILDQSKKLGGPPHLSWQIRNFHSALDKCALSDLGFTGPPFTWCNGHSPPSLVRERLDRAFANTSWTQLFPDASVKHEPTNCSDHAALIIKMTDTPDYGSRSSQPWRFEAARLSQWSTTTIRVDKRLVQLLERGSWVYAEDEIPQYISAYFSTVYAFNRTFPEDIANGMEHLRTIVDASMREDLLQPFTVPEVTKALFQMAPLKLPGPDESFSSLLQNAEQEGRIQGLTVCRGAPSISHLLFADDTLIFCQASPQSSLSIRALLEIYRSASGQEINFSKSSVAFNKNTEEEVCQVITAELTIRRENKMELYLGLPSRVSRFERDLFATIRDSIWRKITSWNEKLLSQARKEVLIKSVIQAVPTYAMGCFLLPITLLKKI</sequence>
<dbReference type="AlphaFoldDB" id="A0AAW2UR01"/>
<dbReference type="InterPro" id="IPR005135">
    <property type="entry name" value="Endo/exonuclease/phosphatase"/>
</dbReference>
<dbReference type="PANTHER" id="PTHR33710">
    <property type="entry name" value="BNAC02G09200D PROTEIN"/>
    <property type="match status" value="1"/>
</dbReference>
<comment type="caution">
    <text evidence="4">The sequence shown here is derived from an EMBL/GenBank/DDBJ whole genome shotgun (WGS) entry which is preliminary data.</text>
</comment>
<keyword evidence="1" id="KW-0479">Metal-binding</keyword>
<dbReference type="PROSITE" id="PS50158">
    <property type="entry name" value="ZF_CCHC"/>
    <property type="match status" value="1"/>
</dbReference>
<reference evidence="4" key="1">
    <citation type="submission" date="2020-06" db="EMBL/GenBank/DDBJ databases">
        <authorList>
            <person name="Li T."/>
            <person name="Hu X."/>
            <person name="Zhang T."/>
            <person name="Song X."/>
            <person name="Zhang H."/>
            <person name="Dai N."/>
            <person name="Sheng W."/>
            <person name="Hou X."/>
            <person name="Wei L."/>
        </authorList>
    </citation>
    <scope>NUCLEOTIDE SEQUENCE</scope>
    <source>
        <strain evidence="4">G02</strain>
        <tissue evidence="4">Leaf</tissue>
    </source>
</reference>
<evidence type="ECO:0000259" key="3">
    <source>
        <dbReference type="PROSITE" id="PS50158"/>
    </source>
</evidence>
<organism evidence="4">
    <name type="scientific">Sesamum radiatum</name>
    <name type="common">Black benniseed</name>
    <dbReference type="NCBI Taxonomy" id="300843"/>
    <lineage>
        <taxon>Eukaryota</taxon>
        <taxon>Viridiplantae</taxon>
        <taxon>Streptophyta</taxon>
        <taxon>Embryophyta</taxon>
        <taxon>Tracheophyta</taxon>
        <taxon>Spermatophyta</taxon>
        <taxon>Magnoliopsida</taxon>
        <taxon>eudicotyledons</taxon>
        <taxon>Gunneridae</taxon>
        <taxon>Pentapetalae</taxon>
        <taxon>asterids</taxon>
        <taxon>lamiids</taxon>
        <taxon>Lamiales</taxon>
        <taxon>Pedaliaceae</taxon>
        <taxon>Sesamum</taxon>
    </lineage>
</organism>
<proteinExistence type="predicted"/>
<dbReference type="InterPro" id="IPR001878">
    <property type="entry name" value="Znf_CCHC"/>
</dbReference>
<dbReference type="InterPro" id="IPR025836">
    <property type="entry name" value="Zn_knuckle_CX2CX4HX4C"/>
</dbReference>
<feature type="compositionally biased region" description="Polar residues" evidence="2">
    <location>
        <begin position="258"/>
        <end position="268"/>
    </location>
</feature>
<accession>A0AAW2UR01</accession>
<dbReference type="GO" id="GO:0003824">
    <property type="term" value="F:catalytic activity"/>
    <property type="evidence" value="ECO:0007669"/>
    <property type="project" value="InterPro"/>
</dbReference>
<reference evidence="4" key="2">
    <citation type="journal article" date="2024" name="Plant">
        <title>Genomic evolution and insights into agronomic trait innovations of Sesamum species.</title>
        <authorList>
            <person name="Miao H."/>
            <person name="Wang L."/>
            <person name="Qu L."/>
            <person name="Liu H."/>
            <person name="Sun Y."/>
            <person name="Le M."/>
            <person name="Wang Q."/>
            <person name="Wei S."/>
            <person name="Zheng Y."/>
            <person name="Lin W."/>
            <person name="Duan Y."/>
            <person name="Cao H."/>
            <person name="Xiong S."/>
            <person name="Wang X."/>
            <person name="Wei L."/>
            <person name="Li C."/>
            <person name="Ma Q."/>
            <person name="Ju M."/>
            <person name="Zhao R."/>
            <person name="Li G."/>
            <person name="Mu C."/>
            <person name="Tian Q."/>
            <person name="Mei H."/>
            <person name="Zhang T."/>
            <person name="Gao T."/>
            <person name="Zhang H."/>
        </authorList>
    </citation>
    <scope>NUCLEOTIDE SEQUENCE</scope>
    <source>
        <strain evidence="4">G02</strain>
    </source>
</reference>
<feature type="compositionally biased region" description="Low complexity" evidence="2">
    <location>
        <begin position="269"/>
        <end position="281"/>
    </location>
</feature>
<name>A0AAW2UR01_SESRA</name>
<feature type="region of interest" description="Disordered" evidence="2">
    <location>
        <begin position="256"/>
        <end position="292"/>
    </location>
</feature>
<evidence type="ECO:0000313" key="4">
    <source>
        <dbReference type="EMBL" id="KAL0419212.1"/>
    </source>
</evidence>
<dbReference type="SUPFAM" id="SSF56219">
    <property type="entry name" value="DNase I-like"/>
    <property type="match status" value="1"/>
</dbReference>
<dbReference type="Pfam" id="PF14392">
    <property type="entry name" value="zf-CCHC_4"/>
    <property type="match status" value="1"/>
</dbReference>
<dbReference type="GO" id="GO:0008270">
    <property type="term" value="F:zinc ion binding"/>
    <property type="evidence" value="ECO:0007669"/>
    <property type="project" value="UniProtKB-KW"/>
</dbReference>